<accession>A0A8D8U600</accession>
<dbReference type="AlphaFoldDB" id="A0A8D8U600"/>
<protein>
    <submittedName>
        <fullName evidence="1">Uncharacterized protein</fullName>
    </submittedName>
</protein>
<evidence type="ECO:0000313" key="1">
    <source>
        <dbReference type="EMBL" id="CAG6696672.1"/>
    </source>
</evidence>
<reference evidence="1" key="1">
    <citation type="submission" date="2021-05" db="EMBL/GenBank/DDBJ databases">
        <authorList>
            <person name="Alioto T."/>
            <person name="Alioto T."/>
            <person name="Gomez Garrido J."/>
        </authorList>
    </citation>
    <scope>NUCLEOTIDE SEQUENCE</scope>
</reference>
<dbReference type="EMBL" id="HBUF01329633">
    <property type="protein sequence ID" value="CAG6696713.1"/>
    <property type="molecule type" value="Transcribed_RNA"/>
</dbReference>
<proteinExistence type="predicted"/>
<organism evidence="1">
    <name type="scientific">Cacopsylla melanoneura</name>
    <dbReference type="NCBI Taxonomy" id="428564"/>
    <lineage>
        <taxon>Eukaryota</taxon>
        <taxon>Metazoa</taxon>
        <taxon>Ecdysozoa</taxon>
        <taxon>Arthropoda</taxon>
        <taxon>Hexapoda</taxon>
        <taxon>Insecta</taxon>
        <taxon>Pterygota</taxon>
        <taxon>Neoptera</taxon>
        <taxon>Paraneoptera</taxon>
        <taxon>Hemiptera</taxon>
        <taxon>Sternorrhyncha</taxon>
        <taxon>Psylloidea</taxon>
        <taxon>Psyllidae</taxon>
        <taxon>Psyllinae</taxon>
        <taxon>Cacopsylla</taxon>
    </lineage>
</organism>
<dbReference type="EMBL" id="HBUF01329632">
    <property type="protein sequence ID" value="CAG6696694.1"/>
    <property type="molecule type" value="Transcribed_RNA"/>
</dbReference>
<dbReference type="EMBL" id="HBUF01329629">
    <property type="protein sequence ID" value="CAG6696653.1"/>
    <property type="molecule type" value="Transcribed_RNA"/>
</dbReference>
<name>A0A8D8U600_9HEMI</name>
<dbReference type="EMBL" id="HBUF01329630">
    <property type="protein sequence ID" value="CAG6696672.1"/>
    <property type="molecule type" value="Transcribed_RNA"/>
</dbReference>
<sequence>MSICCNQSHVFSYSSLYSRHCPTIPSSLSFFVLISLNSVSKFSARAFISLLTAVCPSGEVDASTTSPVVCMCSTSSSPCAFLLSNVSRGATMFSMASLSLKDFCFMLGILSRALVNQASSSSHASLYTLWSLY</sequence>